<feature type="transmembrane region" description="Helical" evidence="6">
    <location>
        <begin position="433"/>
        <end position="450"/>
    </location>
</feature>
<comment type="caution">
    <text evidence="7">The sequence shown here is derived from an EMBL/GenBank/DDBJ whole genome shotgun (WGS) entry which is preliminary data.</text>
</comment>
<dbReference type="EMBL" id="JBELPZ010000016">
    <property type="protein sequence ID" value="MFL9845399.1"/>
    <property type="molecule type" value="Genomic_DNA"/>
</dbReference>
<feature type="transmembrane region" description="Helical" evidence="6">
    <location>
        <begin position="43"/>
        <end position="68"/>
    </location>
</feature>
<dbReference type="InterPro" id="IPR002797">
    <property type="entry name" value="Polysacc_synth"/>
</dbReference>
<feature type="transmembrane region" description="Helical" evidence="6">
    <location>
        <begin position="230"/>
        <end position="247"/>
    </location>
</feature>
<evidence type="ECO:0000313" key="7">
    <source>
        <dbReference type="EMBL" id="MFL9845399.1"/>
    </source>
</evidence>
<feature type="transmembrane region" description="Helical" evidence="6">
    <location>
        <begin position="375"/>
        <end position="396"/>
    </location>
</feature>
<proteinExistence type="predicted"/>
<feature type="transmembrane region" description="Helical" evidence="6">
    <location>
        <begin position="114"/>
        <end position="132"/>
    </location>
</feature>
<evidence type="ECO:0000256" key="5">
    <source>
        <dbReference type="ARBA" id="ARBA00023136"/>
    </source>
</evidence>
<keyword evidence="2" id="KW-1003">Cell membrane</keyword>
<feature type="transmembrane region" description="Helical" evidence="6">
    <location>
        <begin position="80"/>
        <end position="102"/>
    </location>
</feature>
<dbReference type="Pfam" id="PF01943">
    <property type="entry name" value="Polysacc_synt"/>
    <property type="match status" value="1"/>
</dbReference>
<evidence type="ECO:0000256" key="4">
    <source>
        <dbReference type="ARBA" id="ARBA00022989"/>
    </source>
</evidence>
<comment type="subcellular location">
    <subcellularLocation>
        <location evidence="1">Cell membrane</location>
        <topology evidence="1">Multi-pass membrane protein</topology>
    </subcellularLocation>
</comment>
<keyword evidence="5 6" id="KW-0472">Membrane</keyword>
<keyword evidence="8" id="KW-1185">Reference proteome</keyword>
<dbReference type="InterPro" id="IPR050833">
    <property type="entry name" value="Poly_Biosynth_Transport"/>
</dbReference>
<evidence type="ECO:0000256" key="2">
    <source>
        <dbReference type="ARBA" id="ARBA00022475"/>
    </source>
</evidence>
<accession>A0ABW8YYM1</accession>
<feature type="transmembrane region" description="Helical" evidence="6">
    <location>
        <begin position="344"/>
        <end position="363"/>
    </location>
</feature>
<dbReference type="Proteomes" id="UP001629156">
    <property type="component" value="Unassembled WGS sequence"/>
</dbReference>
<evidence type="ECO:0000313" key="8">
    <source>
        <dbReference type="Proteomes" id="UP001629156"/>
    </source>
</evidence>
<feature type="transmembrane region" description="Helical" evidence="6">
    <location>
        <begin position="402"/>
        <end position="421"/>
    </location>
</feature>
<sequence>MSLYKNLFKQTAIYGIATVVPRLFSFLLTPLHTTPGVMDSSEYGQVSIIFSWLVFFNVVLAYGMETAFFRFYTTEDKKSVLGTSTISLFWSSILFLCIGLLGRNYLADAAGINARYVTLTIWVLVLDALAIIPFSRLRVEGRPIFYSVIKICSVAFNALLNFFFLLWLPKIAETHPDSFAATIYIKNFQVGYVFVANVLASLATFLVLSPHYFKVRWKFDKALWMRMMRYALPVMVAGIAFAINETFDRPLLQFMGVPEDEIGKYSACYKLALFMTLFTTAFRLGIEPFFFSHAKNENAPKTYAVITKYFVIFGSVILLGVIAFADILKIFIVRSPEYWEGMKVVPLIILANLCLGIYTNLSVWYKLSDRTKMGAYISCIGAAVTLCFNFALIPVWGYMGSAIATVCAYATMMVVSYFVGAKYYPIPYDVKTMGMYMGVAVGLSAISFYVPVLRHTYVFGIASFAVFIGFIYKKEKQTLLKFLKE</sequence>
<dbReference type="PANTHER" id="PTHR30250:SF11">
    <property type="entry name" value="O-ANTIGEN TRANSPORTER-RELATED"/>
    <property type="match status" value="1"/>
</dbReference>
<dbReference type="RefSeq" id="WP_408085682.1">
    <property type="nucleotide sequence ID" value="NZ_JBELPZ010000016.1"/>
</dbReference>
<feature type="transmembrane region" description="Helical" evidence="6">
    <location>
        <begin position="267"/>
        <end position="286"/>
    </location>
</feature>
<evidence type="ECO:0000256" key="1">
    <source>
        <dbReference type="ARBA" id="ARBA00004651"/>
    </source>
</evidence>
<keyword evidence="3 6" id="KW-0812">Transmembrane</keyword>
<protein>
    <submittedName>
        <fullName evidence="7">Oligosaccharide flippase family protein</fullName>
    </submittedName>
</protein>
<feature type="transmembrane region" description="Helical" evidence="6">
    <location>
        <begin position="144"/>
        <end position="168"/>
    </location>
</feature>
<feature type="transmembrane region" description="Helical" evidence="6">
    <location>
        <begin position="188"/>
        <end position="209"/>
    </location>
</feature>
<reference evidence="7 8" key="1">
    <citation type="submission" date="2024-06" db="EMBL/GenBank/DDBJ databases">
        <authorList>
            <person name="Kaempfer P."/>
            <person name="Viver T."/>
        </authorList>
    </citation>
    <scope>NUCLEOTIDE SEQUENCE [LARGE SCALE GENOMIC DNA]</scope>
    <source>
        <strain evidence="7 8">ST-119</strain>
    </source>
</reference>
<gene>
    <name evidence="7" type="ORF">ABS766_13305</name>
</gene>
<feature type="transmembrane region" description="Helical" evidence="6">
    <location>
        <begin position="456"/>
        <end position="472"/>
    </location>
</feature>
<organism evidence="7 8">
    <name type="scientific">Flavobacterium rhizosphaerae</name>
    <dbReference type="NCBI Taxonomy" id="3163298"/>
    <lineage>
        <taxon>Bacteria</taxon>
        <taxon>Pseudomonadati</taxon>
        <taxon>Bacteroidota</taxon>
        <taxon>Flavobacteriia</taxon>
        <taxon>Flavobacteriales</taxon>
        <taxon>Flavobacteriaceae</taxon>
        <taxon>Flavobacterium</taxon>
    </lineage>
</organism>
<evidence type="ECO:0000256" key="6">
    <source>
        <dbReference type="SAM" id="Phobius"/>
    </source>
</evidence>
<keyword evidence="4 6" id="KW-1133">Transmembrane helix</keyword>
<dbReference type="PANTHER" id="PTHR30250">
    <property type="entry name" value="PST FAMILY PREDICTED COLANIC ACID TRANSPORTER"/>
    <property type="match status" value="1"/>
</dbReference>
<feature type="transmembrane region" description="Helical" evidence="6">
    <location>
        <begin position="12"/>
        <end position="31"/>
    </location>
</feature>
<name>A0ABW8YYM1_9FLAO</name>
<feature type="transmembrane region" description="Helical" evidence="6">
    <location>
        <begin position="306"/>
        <end position="332"/>
    </location>
</feature>
<evidence type="ECO:0000256" key="3">
    <source>
        <dbReference type="ARBA" id="ARBA00022692"/>
    </source>
</evidence>